<evidence type="ECO:0000256" key="1">
    <source>
        <dbReference type="ARBA" id="ARBA00004167"/>
    </source>
</evidence>
<accession>A0A6A6FID7</accession>
<dbReference type="Proteomes" id="UP000799539">
    <property type="component" value="Unassembled WGS sequence"/>
</dbReference>
<dbReference type="GO" id="GO:0016020">
    <property type="term" value="C:membrane"/>
    <property type="evidence" value="ECO:0007669"/>
    <property type="project" value="UniProtKB-SubCell"/>
</dbReference>
<evidence type="ECO:0000256" key="7">
    <source>
        <dbReference type="SAM" id="SignalP"/>
    </source>
</evidence>
<feature type="compositionally biased region" description="Low complexity" evidence="5">
    <location>
        <begin position="156"/>
        <end position="179"/>
    </location>
</feature>
<gene>
    <name evidence="8" type="ORF">CERZMDRAFT_96857</name>
</gene>
<proteinExistence type="predicted"/>
<keyword evidence="2 6" id="KW-0812">Transmembrane</keyword>
<name>A0A6A6FID7_9PEZI</name>
<dbReference type="EMBL" id="ML992671">
    <property type="protein sequence ID" value="KAF2213190.1"/>
    <property type="molecule type" value="Genomic_DNA"/>
</dbReference>
<dbReference type="AlphaFoldDB" id="A0A6A6FID7"/>
<evidence type="ECO:0000256" key="5">
    <source>
        <dbReference type="SAM" id="MobiDB-lite"/>
    </source>
</evidence>
<reference evidence="8" key="1">
    <citation type="journal article" date="2020" name="Stud. Mycol.">
        <title>101 Dothideomycetes genomes: a test case for predicting lifestyles and emergence of pathogens.</title>
        <authorList>
            <person name="Haridas S."/>
            <person name="Albert R."/>
            <person name="Binder M."/>
            <person name="Bloem J."/>
            <person name="Labutti K."/>
            <person name="Salamov A."/>
            <person name="Andreopoulos B."/>
            <person name="Baker S."/>
            <person name="Barry K."/>
            <person name="Bills G."/>
            <person name="Bluhm B."/>
            <person name="Cannon C."/>
            <person name="Castanera R."/>
            <person name="Culley D."/>
            <person name="Daum C."/>
            <person name="Ezra D."/>
            <person name="Gonzalez J."/>
            <person name="Henrissat B."/>
            <person name="Kuo A."/>
            <person name="Liang C."/>
            <person name="Lipzen A."/>
            <person name="Lutzoni F."/>
            <person name="Magnuson J."/>
            <person name="Mondo S."/>
            <person name="Nolan M."/>
            <person name="Ohm R."/>
            <person name="Pangilinan J."/>
            <person name="Park H.-J."/>
            <person name="Ramirez L."/>
            <person name="Alfaro M."/>
            <person name="Sun H."/>
            <person name="Tritt A."/>
            <person name="Yoshinaga Y."/>
            <person name="Zwiers L.-H."/>
            <person name="Turgeon B."/>
            <person name="Goodwin S."/>
            <person name="Spatafora J."/>
            <person name="Crous P."/>
            <person name="Grigoriev I."/>
        </authorList>
    </citation>
    <scope>NUCLEOTIDE SEQUENCE</scope>
    <source>
        <strain evidence="8">SCOH1-5</strain>
    </source>
</reference>
<comment type="subcellular location">
    <subcellularLocation>
        <location evidence="1">Membrane</location>
        <topology evidence="1">Single-pass membrane protein</topology>
    </subcellularLocation>
</comment>
<organism evidence="8 9">
    <name type="scientific">Cercospora zeae-maydis SCOH1-5</name>
    <dbReference type="NCBI Taxonomy" id="717836"/>
    <lineage>
        <taxon>Eukaryota</taxon>
        <taxon>Fungi</taxon>
        <taxon>Dikarya</taxon>
        <taxon>Ascomycota</taxon>
        <taxon>Pezizomycotina</taxon>
        <taxon>Dothideomycetes</taxon>
        <taxon>Dothideomycetidae</taxon>
        <taxon>Mycosphaerellales</taxon>
        <taxon>Mycosphaerellaceae</taxon>
        <taxon>Cercospora</taxon>
    </lineage>
</organism>
<dbReference type="PANTHER" id="PTHR15549">
    <property type="entry name" value="PAIRED IMMUNOGLOBULIN-LIKE TYPE 2 RECEPTOR"/>
    <property type="match status" value="1"/>
</dbReference>
<dbReference type="PANTHER" id="PTHR15549:SF6">
    <property type="entry name" value="MID2 DOMAIN-CONTAINING PROTEIN"/>
    <property type="match status" value="1"/>
</dbReference>
<dbReference type="InterPro" id="IPR051694">
    <property type="entry name" value="Immunoregulatory_rcpt-like"/>
</dbReference>
<evidence type="ECO:0008006" key="10">
    <source>
        <dbReference type="Google" id="ProtNLM"/>
    </source>
</evidence>
<feature type="region of interest" description="Disordered" evidence="5">
    <location>
        <begin position="223"/>
        <end position="297"/>
    </location>
</feature>
<evidence type="ECO:0000313" key="8">
    <source>
        <dbReference type="EMBL" id="KAF2213190.1"/>
    </source>
</evidence>
<feature type="chain" id="PRO_5025450200" description="Mid2 domain-containing protein" evidence="7">
    <location>
        <begin position="17"/>
        <end position="297"/>
    </location>
</feature>
<keyword evidence="3 6" id="KW-1133">Transmembrane helix</keyword>
<dbReference type="OrthoDB" id="3945612at2759"/>
<protein>
    <recommendedName>
        <fullName evidence="10">Mid2 domain-containing protein</fullName>
    </recommendedName>
</protein>
<keyword evidence="4 6" id="KW-0472">Membrane</keyword>
<feature type="region of interest" description="Disordered" evidence="5">
    <location>
        <begin position="156"/>
        <end position="188"/>
    </location>
</feature>
<evidence type="ECO:0000256" key="3">
    <source>
        <dbReference type="ARBA" id="ARBA00022989"/>
    </source>
</evidence>
<evidence type="ECO:0000256" key="4">
    <source>
        <dbReference type="ARBA" id="ARBA00023136"/>
    </source>
</evidence>
<evidence type="ECO:0000313" key="9">
    <source>
        <dbReference type="Proteomes" id="UP000799539"/>
    </source>
</evidence>
<dbReference type="GO" id="GO:0071944">
    <property type="term" value="C:cell periphery"/>
    <property type="evidence" value="ECO:0007669"/>
    <property type="project" value="UniProtKB-ARBA"/>
</dbReference>
<keyword evidence="7" id="KW-0732">Signal</keyword>
<feature type="transmembrane region" description="Helical" evidence="6">
    <location>
        <begin position="194"/>
        <end position="216"/>
    </location>
</feature>
<sequence length="297" mass="30510">MSRFALLASLVALTRADYTEWYFSGNNSCPGLGIACNAPDSLCAYDSVVDKYYCCSGASYNICRAFAAECGGSNGSPSSSQQECTSGSVSWCCLENIESCTQRTGQVNVCVATQDNPIGAVPQSLMNETFSSLSSASPSASTFSVDVASLAARATATSTTSSASTSTSSPTSTASETASPPNGGSNDGVSGGTIAGAVVGGVAGLALIGALVWFLLRRRARRNTHEPVPTSPTGAHAEKYDHFGAASPGFSTPAPEYHLSEMESTREINEMPGQDRGASHGAKELPSGQSEPRELPA</sequence>
<evidence type="ECO:0000256" key="6">
    <source>
        <dbReference type="SAM" id="Phobius"/>
    </source>
</evidence>
<evidence type="ECO:0000256" key="2">
    <source>
        <dbReference type="ARBA" id="ARBA00022692"/>
    </source>
</evidence>
<keyword evidence="9" id="KW-1185">Reference proteome</keyword>
<feature type="signal peptide" evidence="7">
    <location>
        <begin position="1"/>
        <end position="16"/>
    </location>
</feature>
<feature type="compositionally biased region" description="Basic and acidic residues" evidence="5">
    <location>
        <begin position="258"/>
        <end position="269"/>
    </location>
</feature>